<gene>
    <name evidence="2" type="ORF">KIPB_005283</name>
</gene>
<feature type="compositionally biased region" description="Basic and acidic residues" evidence="1">
    <location>
        <begin position="106"/>
        <end position="117"/>
    </location>
</feature>
<evidence type="ECO:0000256" key="1">
    <source>
        <dbReference type="SAM" id="MobiDB-lite"/>
    </source>
</evidence>
<comment type="caution">
    <text evidence="2">The sequence shown here is derived from an EMBL/GenBank/DDBJ whole genome shotgun (WGS) entry which is preliminary data.</text>
</comment>
<feature type="region of interest" description="Disordered" evidence="1">
    <location>
        <begin position="70"/>
        <end position="152"/>
    </location>
</feature>
<evidence type="ECO:0000313" key="3">
    <source>
        <dbReference type="Proteomes" id="UP000265618"/>
    </source>
</evidence>
<organism evidence="2 3">
    <name type="scientific">Kipferlia bialata</name>
    <dbReference type="NCBI Taxonomy" id="797122"/>
    <lineage>
        <taxon>Eukaryota</taxon>
        <taxon>Metamonada</taxon>
        <taxon>Carpediemonas-like organisms</taxon>
        <taxon>Kipferlia</taxon>
    </lineage>
</organism>
<dbReference type="Proteomes" id="UP000265618">
    <property type="component" value="Unassembled WGS sequence"/>
</dbReference>
<dbReference type="AlphaFoldDB" id="A0A9K3CV53"/>
<evidence type="ECO:0000313" key="2">
    <source>
        <dbReference type="EMBL" id="GIQ83883.1"/>
    </source>
</evidence>
<protein>
    <submittedName>
        <fullName evidence="2">Uncharacterized protein</fullName>
    </submittedName>
</protein>
<proteinExistence type="predicted"/>
<feature type="non-terminal residue" evidence="2">
    <location>
        <position position="152"/>
    </location>
</feature>
<dbReference type="EMBL" id="BDIP01001218">
    <property type="protein sequence ID" value="GIQ83883.1"/>
    <property type="molecule type" value="Genomic_DNA"/>
</dbReference>
<name>A0A9K3CV53_9EUKA</name>
<reference evidence="2 3" key="1">
    <citation type="journal article" date="2018" name="PLoS ONE">
        <title>The draft genome of Kipferlia bialata reveals reductive genome evolution in fornicate parasites.</title>
        <authorList>
            <person name="Tanifuji G."/>
            <person name="Takabayashi S."/>
            <person name="Kume K."/>
            <person name="Takagi M."/>
            <person name="Nakayama T."/>
            <person name="Kamikawa R."/>
            <person name="Inagaki Y."/>
            <person name="Hashimoto T."/>
        </authorList>
    </citation>
    <scope>NUCLEOTIDE SEQUENCE [LARGE SCALE GENOMIC DNA]</scope>
    <source>
        <strain evidence="2">NY0173</strain>
    </source>
</reference>
<sequence length="152" mass="16524">SPSHRAREWAGSPNVFVSGRGAAFDANTLLVHSDDGTLLVNIGAEVLDPALGFNGLVGPAHCFNGLVALPTVEEKEETEGDSEGEREREGERETYGVEDSDTLSYAERESEGERESDPLMALGQTRLPPRRQRVLISSEPERGGYSDTEYSD</sequence>
<feature type="compositionally biased region" description="Basic and acidic residues" evidence="1">
    <location>
        <begin position="83"/>
        <end position="95"/>
    </location>
</feature>
<accession>A0A9K3CV53</accession>
<keyword evidence="3" id="KW-1185">Reference proteome</keyword>